<proteinExistence type="predicted"/>
<keyword evidence="9" id="KW-1185">Reference proteome</keyword>
<evidence type="ECO:0000259" key="7">
    <source>
        <dbReference type="PROSITE" id="PS50110"/>
    </source>
</evidence>
<sequence>MNGDPRMNRTETGAPIRLLIVDDHPVVRDGLIGMFAADSGFEVLGEAGDGAEAVRLAQELGPDVVLMDLRMPGTDGLTAITELARRGIPVRVLVLTTYDTDSYVLPAIEAGATGYLLKDAPREELLRAVRAAAAGQAVLSPAVAATLMNRVRTPETGPLSQRELEVLQLVAAGRTNRQAAAGLFITEATVKTHLLNIYAKLGVGDRAAAVAEGYNRGLLTPTRPGR</sequence>
<feature type="domain" description="Response regulatory" evidence="7">
    <location>
        <begin position="17"/>
        <end position="133"/>
    </location>
</feature>
<evidence type="ECO:0000256" key="5">
    <source>
        <dbReference type="PROSITE-ProRule" id="PRU00169"/>
    </source>
</evidence>
<dbReference type="InterPro" id="IPR000792">
    <property type="entry name" value="Tscrpt_reg_LuxR_C"/>
</dbReference>
<dbReference type="SUPFAM" id="SSF46894">
    <property type="entry name" value="C-terminal effector domain of the bipartite response regulators"/>
    <property type="match status" value="1"/>
</dbReference>
<dbReference type="Pfam" id="PF00072">
    <property type="entry name" value="Response_reg"/>
    <property type="match status" value="1"/>
</dbReference>
<dbReference type="InterPro" id="IPR016032">
    <property type="entry name" value="Sig_transdc_resp-reg_C-effctor"/>
</dbReference>
<keyword evidence="4" id="KW-0804">Transcription</keyword>
<evidence type="ECO:0000256" key="3">
    <source>
        <dbReference type="ARBA" id="ARBA00023125"/>
    </source>
</evidence>
<dbReference type="SMART" id="SM00448">
    <property type="entry name" value="REC"/>
    <property type="match status" value="1"/>
</dbReference>
<dbReference type="CDD" id="cd17535">
    <property type="entry name" value="REC_NarL-like"/>
    <property type="match status" value="1"/>
</dbReference>
<evidence type="ECO:0000256" key="4">
    <source>
        <dbReference type="ARBA" id="ARBA00023163"/>
    </source>
</evidence>
<reference evidence="8 9" key="1">
    <citation type="submission" date="2024-09" db="EMBL/GenBank/DDBJ databases">
        <authorList>
            <person name="Lee S.D."/>
        </authorList>
    </citation>
    <scope>NUCLEOTIDE SEQUENCE [LARGE SCALE GENOMIC DNA]</scope>
    <source>
        <strain evidence="8 9">N1-5</strain>
    </source>
</reference>
<dbReference type="EMBL" id="JBHEZZ010000008">
    <property type="protein sequence ID" value="MFC1402935.1"/>
    <property type="molecule type" value="Genomic_DNA"/>
</dbReference>
<dbReference type="InterPro" id="IPR001789">
    <property type="entry name" value="Sig_transdc_resp-reg_receiver"/>
</dbReference>
<evidence type="ECO:0000313" key="8">
    <source>
        <dbReference type="EMBL" id="MFC1402935.1"/>
    </source>
</evidence>
<evidence type="ECO:0000259" key="6">
    <source>
        <dbReference type="PROSITE" id="PS50043"/>
    </source>
</evidence>
<feature type="domain" description="HTH luxR-type" evidence="6">
    <location>
        <begin position="152"/>
        <end position="217"/>
    </location>
</feature>
<dbReference type="RefSeq" id="WP_380522768.1">
    <property type="nucleotide sequence ID" value="NZ_JBHEZZ010000008.1"/>
</dbReference>
<keyword evidence="2" id="KW-0805">Transcription regulation</keyword>
<protein>
    <submittedName>
        <fullName evidence="8">Response regulator</fullName>
    </submittedName>
</protein>
<evidence type="ECO:0000313" key="9">
    <source>
        <dbReference type="Proteomes" id="UP001592528"/>
    </source>
</evidence>
<accession>A0ABV6UNC4</accession>
<dbReference type="Proteomes" id="UP001592528">
    <property type="component" value="Unassembled WGS sequence"/>
</dbReference>
<dbReference type="PANTHER" id="PTHR43214">
    <property type="entry name" value="TWO-COMPONENT RESPONSE REGULATOR"/>
    <property type="match status" value="1"/>
</dbReference>
<dbReference type="PRINTS" id="PR00038">
    <property type="entry name" value="HTHLUXR"/>
</dbReference>
<dbReference type="InterPro" id="IPR058245">
    <property type="entry name" value="NreC/VraR/RcsB-like_REC"/>
</dbReference>
<evidence type="ECO:0000256" key="2">
    <source>
        <dbReference type="ARBA" id="ARBA00023015"/>
    </source>
</evidence>
<organism evidence="8 9">
    <name type="scientific">Streptacidiphilus cavernicola</name>
    <dbReference type="NCBI Taxonomy" id="3342716"/>
    <lineage>
        <taxon>Bacteria</taxon>
        <taxon>Bacillati</taxon>
        <taxon>Actinomycetota</taxon>
        <taxon>Actinomycetes</taxon>
        <taxon>Kitasatosporales</taxon>
        <taxon>Streptomycetaceae</taxon>
        <taxon>Streptacidiphilus</taxon>
    </lineage>
</organism>
<dbReference type="InterPro" id="IPR039420">
    <property type="entry name" value="WalR-like"/>
</dbReference>
<dbReference type="PROSITE" id="PS50043">
    <property type="entry name" value="HTH_LUXR_2"/>
    <property type="match status" value="1"/>
</dbReference>
<evidence type="ECO:0000256" key="1">
    <source>
        <dbReference type="ARBA" id="ARBA00022553"/>
    </source>
</evidence>
<keyword evidence="3" id="KW-0238">DNA-binding</keyword>
<dbReference type="InterPro" id="IPR011006">
    <property type="entry name" value="CheY-like_superfamily"/>
</dbReference>
<keyword evidence="1 5" id="KW-0597">Phosphoprotein</keyword>
<dbReference type="CDD" id="cd06170">
    <property type="entry name" value="LuxR_C_like"/>
    <property type="match status" value="1"/>
</dbReference>
<gene>
    <name evidence="8" type="ORF">ACEZDJ_16725</name>
</gene>
<comment type="caution">
    <text evidence="8">The sequence shown here is derived from an EMBL/GenBank/DDBJ whole genome shotgun (WGS) entry which is preliminary data.</text>
</comment>
<dbReference type="SMART" id="SM00421">
    <property type="entry name" value="HTH_LUXR"/>
    <property type="match status" value="1"/>
</dbReference>
<dbReference type="Gene3D" id="3.40.50.2300">
    <property type="match status" value="1"/>
</dbReference>
<dbReference type="PANTHER" id="PTHR43214:SF24">
    <property type="entry name" value="TRANSCRIPTIONAL REGULATORY PROTEIN NARL-RELATED"/>
    <property type="match status" value="1"/>
</dbReference>
<dbReference type="SUPFAM" id="SSF52172">
    <property type="entry name" value="CheY-like"/>
    <property type="match status" value="1"/>
</dbReference>
<name>A0ABV6UNC4_9ACTN</name>
<dbReference type="PROSITE" id="PS50110">
    <property type="entry name" value="RESPONSE_REGULATORY"/>
    <property type="match status" value="1"/>
</dbReference>
<feature type="modified residue" description="4-aspartylphosphate" evidence="5">
    <location>
        <position position="68"/>
    </location>
</feature>
<dbReference type="Pfam" id="PF00196">
    <property type="entry name" value="GerE"/>
    <property type="match status" value="1"/>
</dbReference>